<evidence type="ECO:0008006" key="4">
    <source>
        <dbReference type="Google" id="ProtNLM"/>
    </source>
</evidence>
<dbReference type="EMBL" id="JACAGB010000049">
    <property type="protein sequence ID" value="KAF6283611.1"/>
    <property type="molecule type" value="Genomic_DNA"/>
</dbReference>
<dbReference type="PANTHER" id="PTHR15275">
    <property type="entry name" value="CG1 PROTEIN/F18"/>
    <property type="match status" value="1"/>
</dbReference>
<reference evidence="2 3" key="1">
    <citation type="journal article" date="2020" name="Nature">
        <title>Six reference-quality genomes reveal evolution of bat adaptations.</title>
        <authorList>
            <person name="Jebb D."/>
            <person name="Huang Z."/>
            <person name="Pippel M."/>
            <person name="Hughes G.M."/>
            <person name="Lavrichenko K."/>
            <person name="Devanna P."/>
            <person name="Winkler S."/>
            <person name="Jermiin L.S."/>
            <person name="Skirmuntt E.C."/>
            <person name="Katzourakis A."/>
            <person name="Burkitt-Gray L."/>
            <person name="Ray D.A."/>
            <person name="Sullivan K.A.M."/>
            <person name="Roscito J.G."/>
            <person name="Kirilenko B.M."/>
            <person name="Davalos L.M."/>
            <person name="Corthals A.P."/>
            <person name="Power M.L."/>
            <person name="Jones G."/>
            <person name="Ransome R.D."/>
            <person name="Dechmann D.K.N."/>
            <person name="Locatelli A.G."/>
            <person name="Puechmaille S.J."/>
            <person name="Fedrigo O."/>
            <person name="Jarvis E.D."/>
            <person name="Hiller M."/>
            <person name="Vernes S.C."/>
            <person name="Myers E.W."/>
            <person name="Teeling E.C."/>
        </authorList>
    </citation>
    <scope>NUCLEOTIDE SEQUENCE [LARGE SCALE GENOMIC DNA]</scope>
    <source>
        <strain evidence="2">MPipKuh1</strain>
        <tissue evidence="2">Flight muscle</tissue>
    </source>
</reference>
<dbReference type="PANTHER" id="PTHR15275:SF0">
    <property type="entry name" value="MASTERMIND-LIKE DOMAIN-CONTAINING PROTEIN 1"/>
    <property type="match status" value="1"/>
</dbReference>
<dbReference type="GO" id="GO:0006357">
    <property type="term" value="P:regulation of transcription by RNA polymerase II"/>
    <property type="evidence" value="ECO:0007669"/>
    <property type="project" value="TreeGrafter"/>
</dbReference>
<dbReference type="InterPro" id="IPR026131">
    <property type="entry name" value="MAMLD1"/>
</dbReference>
<name>A0A7J7S5F7_PIPKU</name>
<feature type="region of interest" description="Disordered" evidence="1">
    <location>
        <begin position="354"/>
        <end position="386"/>
    </location>
</feature>
<sequence length="386" mass="40727">MNQFQAVQEQVTSKCSRTKASPPSSHHTMLPRAELLQNNLSPGIIPPSRHQSHGGMISPTPGKKQGVFNSSPLVPISSCPGQKPLGSLGSVCQYTQMPKASPSGVLLSRFCPRPLGSQPLSPHQLRQPCVPRMSTFFNNVTWVAAATANPAVSREPPPSQVDNSTQQQFNSNSIFAKAPVSFCPIAPACPSQQAVVPPNQGTPGERPGQKVNAALNNPNFSLRQSPEQGPVPVLNATKSLQQGIDSFGPMSPIQAIEPPPSYVAAAAAAAATSAITASQSPGPFNRMGPSTELPPYDFLPQPQPPLNDLISPPDCNDMDFIEALLKGPSTSPDESWVCNLRLIDDILEEQHAAAQNAAAQNAGQVTQSSQDEVPKVDITLGSGVNP</sequence>
<proteinExistence type="predicted"/>
<evidence type="ECO:0000313" key="2">
    <source>
        <dbReference type="EMBL" id="KAF6283611.1"/>
    </source>
</evidence>
<protein>
    <recommendedName>
        <fullName evidence="4">Mastermind like domain containing 1</fullName>
    </recommendedName>
</protein>
<dbReference type="AlphaFoldDB" id="A0A7J7S5F7"/>
<dbReference type="GO" id="GO:0016604">
    <property type="term" value="C:nuclear body"/>
    <property type="evidence" value="ECO:0007669"/>
    <property type="project" value="TreeGrafter"/>
</dbReference>
<organism evidence="2 3">
    <name type="scientific">Pipistrellus kuhlii</name>
    <name type="common">Kuhl's pipistrelle</name>
    <dbReference type="NCBI Taxonomy" id="59472"/>
    <lineage>
        <taxon>Eukaryota</taxon>
        <taxon>Metazoa</taxon>
        <taxon>Chordata</taxon>
        <taxon>Craniata</taxon>
        <taxon>Vertebrata</taxon>
        <taxon>Euteleostomi</taxon>
        <taxon>Mammalia</taxon>
        <taxon>Eutheria</taxon>
        <taxon>Laurasiatheria</taxon>
        <taxon>Chiroptera</taxon>
        <taxon>Yangochiroptera</taxon>
        <taxon>Vespertilionidae</taxon>
        <taxon>Pipistrellus</taxon>
    </lineage>
</organism>
<accession>A0A7J7S5F7</accession>
<gene>
    <name evidence="2" type="ORF">mPipKuh1_011149</name>
</gene>
<feature type="compositionally biased region" description="Polar residues" evidence="1">
    <location>
        <begin position="1"/>
        <end position="27"/>
    </location>
</feature>
<keyword evidence="3" id="KW-1185">Reference proteome</keyword>
<comment type="caution">
    <text evidence="2">The sequence shown here is derived from an EMBL/GenBank/DDBJ whole genome shotgun (WGS) entry which is preliminary data.</text>
</comment>
<dbReference type="Proteomes" id="UP000558488">
    <property type="component" value="Unassembled WGS sequence"/>
</dbReference>
<evidence type="ECO:0000313" key="3">
    <source>
        <dbReference type="Proteomes" id="UP000558488"/>
    </source>
</evidence>
<feature type="region of interest" description="Disordered" evidence="1">
    <location>
        <begin position="1"/>
        <end position="29"/>
    </location>
</feature>
<evidence type="ECO:0000256" key="1">
    <source>
        <dbReference type="SAM" id="MobiDB-lite"/>
    </source>
</evidence>